<evidence type="ECO:0000256" key="5">
    <source>
        <dbReference type="ARBA" id="ARBA00023244"/>
    </source>
</evidence>
<evidence type="ECO:0000256" key="6">
    <source>
        <dbReference type="ARBA" id="ARBA00047561"/>
    </source>
</evidence>
<evidence type="ECO:0000313" key="8">
    <source>
        <dbReference type="Proteomes" id="UP000077428"/>
    </source>
</evidence>
<evidence type="ECO:0000256" key="2">
    <source>
        <dbReference type="ARBA" id="ARBA00012400"/>
    </source>
</evidence>
<dbReference type="Proteomes" id="UP000077428">
    <property type="component" value="Unassembled WGS sequence"/>
</dbReference>
<dbReference type="GO" id="GO:0004325">
    <property type="term" value="F:ferrochelatase activity"/>
    <property type="evidence" value="ECO:0007669"/>
    <property type="project" value="InterPro"/>
</dbReference>
<keyword evidence="8" id="KW-1185">Reference proteome</keyword>
<keyword evidence="4" id="KW-0520">NAD</keyword>
<comment type="pathway">
    <text evidence="1">Porphyrin-containing compound metabolism; siroheme biosynthesis; sirohydrochlorin from precorrin-2: step 1/1.</text>
</comment>
<dbReference type="PANTHER" id="PTHR35330">
    <property type="entry name" value="SIROHEME BIOSYNTHESIS PROTEIN MET8"/>
    <property type="match status" value="1"/>
</dbReference>
<dbReference type="RefSeq" id="WP_063720592.1">
    <property type="nucleotide sequence ID" value="NZ_CAJVUI010000001.1"/>
</dbReference>
<protein>
    <recommendedName>
        <fullName evidence="2">precorrin-2 dehydrogenase</fullName>
        <ecNumber evidence="2">1.3.1.76</ecNumber>
    </recommendedName>
</protein>
<dbReference type="PATRIC" id="fig|66851.6.peg.2093"/>
<dbReference type="Gene3D" id="3.30.160.110">
    <property type="entry name" value="Siroheme synthase, domain 2"/>
    <property type="match status" value="1"/>
</dbReference>
<dbReference type="OrthoDB" id="10510at2157"/>
<sequence length="211" mass="23674">MNWTSCYLKTSDLKVFVLGTGEVATRRANRFLDHGAFVKLAGSDLDDGLKSKGAILVSTDEVDSLVKWADLVILASGDKELSEYVSKIASNKLLNRADAPDDGNIIIPTSFKIADVEISIFTNGRSPLMARQLRKKIQSIITDEDILEIELQNFARSLLKKKLSNQKDRKNVLYDIFEDETVNNLIKYNKIDESKEYIKNLIDNIGDLSDT</sequence>
<dbReference type="Pfam" id="PF13241">
    <property type="entry name" value="NAD_binding_7"/>
    <property type="match status" value="1"/>
</dbReference>
<dbReference type="InterPro" id="IPR036291">
    <property type="entry name" value="NAD(P)-bd_dom_sf"/>
</dbReference>
<dbReference type="NCBIfam" id="TIGR01470">
    <property type="entry name" value="cysG_Nterm"/>
    <property type="match status" value="1"/>
</dbReference>
<dbReference type="GO" id="GO:0043115">
    <property type="term" value="F:precorrin-2 dehydrogenase activity"/>
    <property type="evidence" value="ECO:0007669"/>
    <property type="project" value="UniProtKB-EC"/>
</dbReference>
<gene>
    <name evidence="7" type="primary">sirC</name>
    <name evidence="7" type="ORF">MBORA_19090</name>
</gene>
<dbReference type="AlphaFoldDB" id="A0A165Z3A2"/>
<evidence type="ECO:0000256" key="4">
    <source>
        <dbReference type="ARBA" id="ARBA00023027"/>
    </source>
</evidence>
<name>A0A165Z3A2_METOA</name>
<comment type="catalytic activity">
    <reaction evidence="6">
        <text>precorrin-2 + NAD(+) = sirohydrochlorin + NADH + 2 H(+)</text>
        <dbReference type="Rhea" id="RHEA:15613"/>
        <dbReference type="ChEBI" id="CHEBI:15378"/>
        <dbReference type="ChEBI" id="CHEBI:57540"/>
        <dbReference type="ChEBI" id="CHEBI:57945"/>
        <dbReference type="ChEBI" id="CHEBI:58351"/>
        <dbReference type="ChEBI" id="CHEBI:58827"/>
        <dbReference type="EC" id="1.3.1.76"/>
    </reaction>
</comment>
<evidence type="ECO:0000256" key="1">
    <source>
        <dbReference type="ARBA" id="ARBA00005010"/>
    </source>
</evidence>
<dbReference type="Gene3D" id="3.40.50.720">
    <property type="entry name" value="NAD(P)-binding Rossmann-like Domain"/>
    <property type="match status" value="1"/>
</dbReference>
<dbReference type="SUPFAM" id="SSF51735">
    <property type="entry name" value="NAD(P)-binding Rossmann-fold domains"/>
    <property type="match status" value="1"/>
</dbReference>
<dbReference type="SUPFAM" id="SSF75615">
    <property type="entry name" value="Siroheme synthase middle domains-like"/>
    <property type="match status" value="1"/>
</dbReference>
<keyword evidence="3 7" id="KW-0560">Oxidoreductase</keyword>
<dbReference type="UniPathway" id="UPA00262">
    <property type="reaction ID" value="UER00222"/>
</dbReference>
<reference evidence="8" key="1">
    <citation type="journal article" date="2016" name="Genome Announc.">
        <title>Draft Genome Sequences of Methanobrevibacter curvatus DSM11111, Methanobrevibacter cuticularis DSM11139, Methanobrevibacter filiformis DSM11501, and Methanobrevibacter oralis DSM7256.</title>
        <authorList>
            <person name="Poehlein A."/>
            <person name="Seedorf H."/>
        </authorList>
    </citation>
    <scope>NUCLEOTIDE SEQUENCE [LARGE SCALE GENOMIC DNA]</scope>
    <source>
        <strain evidence="8">DSM 7256 / JCM 30027 / ZR</strain>
    </source>
</reference>
<dbReference type="EMBL" id="LWMU01000125">
    <property type="protein sequence ID" value="KZX10194.1"/>
    <property type="molecule type" value="Genomic_DNA"/>
</dbReference>
<dbReference type="InterPro" id="IPR028161">
    <property type="entry name" value="Met8-like"/>
</dbReference>
<evidence type="ECO:0000256" key="3">
    <source>
        <dbReference type="ARBA" id="ARBA00023002"/>
    </source>
</evidence>
<proteinExistence type="predicted"/>
<dbReference type="PANTHER" id="PTHR35330:SF1">
    <property type="entry name" value="SIROHEME BIOSYNTHESIS PROTEIN MET8"/>
    <property type="match status" value="1"/>
</dbReference>
<keyword evidence="5" id="KW-0627">Porphyrin biosynthesis</keyword>
<comment type="caution">
    <text evidence="7">The sequence shown here is derived from an EMBL/GenBank/DDBJ whole genome shotgun (WGS) entry which is preliminary data.</text>
</comment>
<evidence type="ECO:0000313" key="7">
    <source>
        <dbReference type="EMBL" id="KZX10194.1"/>
    </source>
</evidence>
<dbReference type="GO" id="GO:0019354">
    <property type="term" value="P:siroheme biosynthetic process"/>
    <property type="evidence" value="ECO:0007669"/>
    <property type="project" value="UniProtKB-UniPathway"/>
</dbReference>
<accession>A0A165Z3A2</accession>
<dbReference type="EC" id="1.3.1.76" evidence="2"/>
<organism evidence="7 8">
    <name type="scientific">Methanobrevibacter oralis</name>
    <dbReference type="NCBI Taxonomy" id="66851"/>
    <lineage>
        <taxon>Archaea</taxon>
        <taxon>Methanobacteriati</taxon>
        <taxon>Methanobacteriota</taxon>
        <taxon>Methanomada group</taxon>
        <taxon>Methanobacteria</taxon>
        <taxon>Methanobacteriales</taxon>
        <taxon>Methanobacteriaceae</taxon>
        <taxon>Methanobrevibacter</taxon>
    </lineage>
</organism>
<dbReference type="InterPro" id="IPR006367">
    <property type="entry name" value="Sirohaem_synthase_N"/>
</dbReference>
<dbReference type="STRING" id="66851.MBORA_19090"/>